<evidence type="ECO:0000313" key="1">
    <source>
        <dbReference type="EMBL" id="KAA3679965.1"/>
    </source>
</evidence>
<protein>
    <submittedName>
        <fullName evidence="1">Uncharacterized protein</fullName>
    </submittedName>
</protein>
<accession>A0A5J4NWF3</accession>
<sequence length="132" mass="15273">MFIKLLELLVKLAWNMYFLQVTLIIAGLTYIRCLREPVYEDIIEAVVVPKLGGRGEPHCPTEMDIERYQEAHVFWQLNRKATPGTKNFPIGTSQIGLNRLAFRSQLGRLFHLLTIATVEETVSIFWTHLRNC</sequence>
<dbReference type="EMBL" id="QNGE01000575">
    <property type="protein sequence ID" value="KAA3679965.1"/>
    <property type="molecule type" value="Genomic_DNA"/>
</dbReference>
<evidence type="ECO:0000313" key="2">
    <source>
        <dbReference type="Proteomes" id="UP000324629"/>
    </source>
</evidence>
<dbReference type="Proteomes" id="UP000324629">
    <property type="component" value="Unassembled WGS sequence"/>
</dbReference>
<name>A0A5J4NWF3_9TREM</name>
<dbReference type="AlphaFoldDB" id="A0A5J4NWF3"/>
<keyword evidence="2" id="KW-1185">Reference proteome</keyword>
<organism evidence="1 2">
    <name type="scientific">Paragonimus westermani</name>
    <dbReference type="NCBI Taxonomy" id="34504"/>
    <lineage>
        <taxon>Eukaryota</taxon>
        <taxon>Metazoa</taxon>
        <taxon>Spiralia</taxon>
        <taxon>Lophotrochozoa</taxon>
        <taxon>Platyhelminthes</taxon>
        <taxon>Trematoda</taxon>
        <taxon>Digenea</taxon>
        <taxon>Plagiorchiida</taxon>
        <taxon>Troglotremata</taxon>
        <taxon>Troglotrematidae</taxon>
        <taxon>Paragonimus</taxon>
    </lineage>
</organism>
<proteinExistence type="predicted"/>
<gene>
    <name evidence="1" type="ORF">DEA37_0001796</name>
</gene>
<reference evidence="1 2" key="1">
    <citation type="journal article" date="2019" name="Gigascience">
        <title>Whole-genome sequence of the oriental lung fluke Paragonimus westermani.</title>
        <authorList>
            <person name="Oey H."/>
            <person name="Zakrzewski M."/>
            <person name="Narain K."/>
            <person name="Devi K.R."/>
            <person name="Agatsuma T."/>
            <person name="Nawaratna S."/>
            <person name="Gobert G.N."/>
            <person name="Jones M.K."/>
            <person name="Ragan M.A."/>
            <person name="McManus D.P."/>
            <person name="Krause L."/>
        </authorList>
    </citation>
    <scope>NUCLEOTIDE SEQUENCE [LARGE SCALE GENOMIC DNA]</scope>
    <source>
        <strain evidence="1 2">IND2009</strain>
    </source>
</reference>
<comment type="caution">
    <text evidence="1">The sequence shown here is derived from an EMBL/GenBank/DDBJ whole genome shotgun (WGS) entry which is preliminary data.</text>
</comment>